<keyword evidence="2" id="KW-0808">Transferase</keyword>
<dbReference type="InterPro" id="IPR000182">
    <property type="entry name" value="GNAT_dom"/>
</dbReference>
<name>A0A0A1MFB9_9BACI</name>
<dbReference type="SUPFAM" id="SSF55729">
    <property type="entry name" value="Acyl-CoA N-acyltransferases (Nat)"/>
    <property type="match status" value="1"/>
</dbReference>
<proteinExistence type="predicted"/>
<dbReference type="InterPro" id="IPR051531">
    <property type="entry name" value="N-acetyltransferase"/>
</dbReference>
<accession>A0A0A1MFB9</accession>
<feature type="domain" description="N-acetyltransferase" evidence="1">
    <location>
        <begin position="8"/>
        <end position="171"/>
    </location>
</feature>
<protein>
    <submittedName>
        <fullName evidence="2">Ribosomal-protein-S5-alanine N-acetyltransferase</fullName>
    </submittedName>
</protein>
<dbReference type="InterPro" id="IPR016181">
    <property type="entry name" value="Acyl_CoA_acyltransferase"/>
</dbReference>
<dbReference type="OrthoDB" id="275901at2"/>
<dbReference type="AlphaFoldDB" id="A0A0A1MFB9"/>
<dbReference type="PANTHER" id="PTHR43792">
    <property type="entry name" value="GNAT FAMILY, PUTATIVE (AFU_ORTHOLOGUE AFUA_3G00765)-RELATED-RELATED"/>
    <property type="match status" value="1"/>
</dbReference>
<dbReference type="STRING" id="545501.BN997_01626"/>
<dbReference type="RefSeq" id="WP_042531136.1">
    <property type="nucleotide sequence ID" value="NZ_CDGG01000001.1"/>
</dbReference>
<dbReference type="Gene3D" id="3.40.630.30">
    <property type="match status" value="1"/>
</dbReference>
<organism evidence="2 3">
    <name type="scientific">Oceanobacillus oncorhynchi</name>
    <dbReference type="NCBI Taxonomy" id="545501"/>
    <lineage>
        <taxon>Bacteria</taxon>
        <taxon>Bacillati</taxon>
        <taxon>Bacillota</taxon>
        <taxon>Bacilli</taxon>
        <taxon>Bacillales</taxon>
        <taxon>Bacillaceae</taxon>
        <taxon>Oceanobacillus</taxon>
    </lineage>
</organism>
<dbReference type="GO" id="GO:0016747">
    <property type="term" value="F:acyltransferase activity, transferring groups other than amino-acyl groups"/>
    <property type="evidence" value="ECO:0007669"/>
    <property type="project" value="InterPro"/>
</dbReference>
<dbReference type="Proteomes" id="UP000040453">
    <property type="component" value="Unassembled WGS sequence"/>
</dbReference>
<sequence length="178" mass="20762">MEFKTDRLLIRPFNVDDLEDVFHIYHNEATCKYLLHEKWTDENKQEEFHNKLENNVLTKETALNLAVVSGNKVIGDLSVWYTEMKGTVEIGYSFSQEASGKGYATEAVRGLVERLFNTFDVHRIQANLDARNEASQKLCERIGMRKEAHFIQDFWNKGEWTDSIVYGMLYSDLDEKQV</sequence>
<dbReference type="PROSITE" id="PS51186">
    <property type="entry name" value="GNAT"/>
    <property type="match status" value="1"/>
</dbReference>
<dbReference type="PANTHER" id="PTHR43792:SF1">
    <property type="entry name" value="N-ACETYLTRANSFERASE DOMAIN-CONTAINING PROTEIN"/>
    <property type="match status" value="1"/>
</dbReference>
<evidence type="ECO:0000259" key="1">
    <source>
        <dbReference type="PROSITE" id="PS51186"/>
    </source>
</evidence>
<gene>
    <name evidence="2" type="ORF">BN997_01626</name>
</gene>
<keyword evidence="3" id="KW-1185">Reference proteome</keyword>
<evidence type="ECO:0000313" key="3">
    <source>
        <dbReference type="Proteomes" id="UP000040453"/>
    </source>
</evidence>
<reference evidence="2 3" key="1">
    <citation type="submission" date="2014-11" db="EMBL/GenBank/DDBJ databases">
        <authorList>
            <person name="Urmite Genomes Urmite Genomes"/>
        </authorList>
    </citation>
    <scope>NUCLEOTIDE SEQUENCE [LARGE SCALE GENOMIC DNA]</scope>
    <source>
        <strain evidence="2 3">Oc5</strain>
    </source>
</reference>
<evidence type="ECO:0000313" key="2">
    <source>
        <dbReference type="EMBL" id="CEI81773.1"/>
    </source>
</evidence>
<dbReference type="Pfam" id="PF13302">
    <property type="entry name" value="Acetyltransf_3"/>
    <property type="match status" value="1"/>
</dbReference>
<dbReference type="EMBL" id="CDGG01000001">
    <property type="protein sequence ID" value="CEI81773.1"/>
    <property type="molecule type" value="Genomic_DNA"/>
</dbReference>